<feature type="region of interest" description="Disordered" evidence="1">
    <location>
        <begin position="39"/>
        <end position="74"/>
    </location>
</feature>
<accession>A0A0L6CKF2</accession>
<feature type="domain" description="Phosphodiester glycosidase" evidence="3">
    <location>
        <begin position="221"/>
        <end position="399"/>
    </location>
</feature>
<dbReference type="AlphaFoldDB" id="A0A0L6CKF2"/>
<dbReference type="PANTHER" id="PTHR40446">
    <property type="entry name" value="N-ACETYLGLUCOSAMINE-1-PHOSPHODIESTER ALPHA-N-ACETYLGLUCOSAMINIDASE"/>
    <property type="match status" value="1"/>
</dbReference>
<protein>
    <recommendedName>
        <fullName evidence="3">Phosphodiester glycosidase domain-containing protein</fullName>
    </recommendedName>
</protein>
<evidence type="ECO:0000313" key="4">
    <source>
        <dbReference type="EMBL" id="KNX38281.1"/>
    </source>
</evidence>
<organism evidence="4 5">
    <name type="scientific">Luteipulveratus halotolerans</name>
    <dbReference type="NCBI Taxonomy" id="1631356"/>
    <lineage>
        <taxon>Bacteria</taxon>
        <taxon>Bacillati</taxon>
        <taxon>Actinomycetota</taxon>
        <taxon>Actinomycetes</taxon>
        <taxon>Micrococcales</taxon>
        <taxon>Dermacoccaceae</taxon>
        <taxon>Luteipulveratus</taxon>
    </lineage>
</organism>
<dbReference type="Proteomes" id="UP000037397">
    <property type="component" value="Unassembled WGS sequence"/>
</dbReference>
<keyword evidence="5" id="KW-1185">Reference proteome</keyword>
<evidence type="ECO:0000259" key="3">
    <source>
        <dbReference type="Pfam" id="PF09992"/>
    </source>
</evidence>
<gene>
    <name evidence="4" type="ORF">VV01_15880</name>
</gene>
<feature type="compositionally biased region" description="Polar residues" evidence="1">
    <location>
        <begin position="44"/>
        <end position="61"/>
    </location>
</feature>
<dbReference type="STRING" id="1631356.VV01_15880"/>
<dbReference type="PATRIC" id="fig|1631356.3.peg.3150"/>
<sequence>MTIRRRPTVLAAASLAALTSLALVTPSYAAQEHLPLGDADLPETRSTQTLAPGVTVTSITRGDTPADPADIGTTTRGPWVVKVLTIDPRRAHGRLASTYGADVARTESTTSLVQQADALVGVNGSFFTFTANPTYPGDPVGLGVYDGRLHSEPTTDKAEQNLVIDSSTGRLLIGKTTWEGSLTNRDTEQRVPLESVDHPPTTNQTVLFTDGFAASTPAGAGAEVVLDGRGCVVRSSATTRGTTLTHGQSSVQATGTDTAALLAATQSGCLDVKNTLRDEQGQRIPLSRNVSGVNGRYRLTEGGKVVVPAGTGSMFARNPRTIAGRTADGTIVLATLDGRQTTSVGTTLDETAAVADSLGLVDSLNLDGGGSTTMSTQAGPLNHPSGTGGVERNVGDALVWVPRR</sequence>
<dbReference type="PANTHER" id="PTHR40446:SF2">
    <property type="entry name" value="N-ACETYLGLUCOSAMINE-1-PHOSPHODIESTER ALPHA-N-ACETYLGLUCOSAMINIDASE"/>
    <property type="match status" value="1"/>
</dbReference>
<keyword evidence="2" id="KW-0732">Signal</keyword>
<dbReference type="EMBL" id="LAIR01000002">
    <property type="protein sequence ID" value="KNX38281.1"/>
    <property type="molecule type" value="Genomic_DNA"/>
</dbReference>
<evidence type="ECO:0000256" key="2">
    <source>
        <dbReference type="SAM" id="SignalP"/>
    </source>
</evidence>
<proteinExistence type="predicted"/>
<dbReference type="InterPro" id="IPR018711">
    <property type="entry name" value="NAGPA"/>
</dbReference>
<feature type="region of interest" description="Disordered" evidence="1">
    <location>
        <begin position="369"/>
        <end position="392"/>
    </location>
</feature>
<reference evidence="5" key="1">
    <citation type="submission" date="2015-03" db="EMBL/GenBank/DDBJ databases">
        <title>Luteipulveratus halotolerans sp. nov., a novel actinobacterium (Dermacoccaceae) from Sarawak, Malaysia.</title>
        <authorList>
            <person name="Juboi H."/>
            <person name="Basik A."/>
            <person name="Shamsul S.S."/>
            <person name="Arnold P."/>
            <person name="Schmitt E.K."/>
            <person name="Sanglier J.-J."/>
            <person name="Yeo T."/>
        </authorList>
    </citation>
    <scope>NUCLEOTIDE SEQUENCE [LARGE SCALE GENOMIC DNA]</scope>
    <source>
        <strain evidence="5">C296001</strain>
    </source>
</reference>
<feature type="chain" id="PRO_5005562632" description="Phosphodiester glycosidase domain-containing protein" evidence="2">
    <location>
        <begin position="30"/>
        <end position="404"/>
    </location>
</feature>
<evidence type="ECO:0000256" key="1">
    <source>
        <dbReference type="SAM" id="MobiDB-lite"/>
    </source>
</evidence>
<dbReference type="Pfam" id="PF09992">
    <property type="entry name" value="NAGPA"/>
    <property type="match status" value="1"/>
</dbReference>
<feature type="signal peptide" evidence="2">
    <location>
        <begin position="1"/>
        <end position="29"/>
    </location>
</feature>
<dbReference type="RefSeq" id="WP_050670718.1">
    <property type="nucleotide sequence ID" value="NZ_LAIR01000002.1"/>
</dbReference>
<name>A0A0L6CKF2_9MICO</name>
<evidence type="ECO:0000313" key="5">
    <source>
        <dbReference type="Proteomes" id="UP000037397"/>
    </source>
</evidence>
<comment type="caution">
    <text evidence="4">The sequence shown here is derived from an EMBL/GenBank/DDBJ whole genome shotgun (WGS) entry which is preliminary data.</text>
</comment>
<dbReference type="OrthoDB" id="9809781at2"/>